<accession>A0ABT9VHU8</accession>
<dbReference type="Pfam" id="PF01546">
    <property type="entry name" value="Peptidase_M20"/>
    <property type="match status" value="1"/>
</dbReference>
<dbReference type="PANTHER" id="PTHR32494:SF5">
    <property type="entry name" value="ALLANTOATE AMIDOHYDROLASE"/>
    <property type="match status" value="1"/>
</dbReference>
<dbReference type="Pfam" id="PF07687">
    <property type="entry name" value="M20_dimer"/>
    <property type="match status" value="1"/>
</dbReference>
<dbReference type="RefSeq" id="WP_306977764.1">
    <property type="nucleotide sequence ID" value="NZ_JAUSTQ010000012.1"/>
</dbReference>
<dbReference type="InterPro" id="IPR002933">
    <property type="entry name" value="Peptidase_M20"/>
</dbReference>
<dbReference type="InterPro" id="IPR011650">
    <property type="entry name" value="Peptidase_M20_dimer"/>
</dbReference>
<name>A0ABT9VHU8_9BACI</name>
<dbReference type="NCBIfam" id="NF006771">
    <property type="entry name" value="PRK09290.1-5"/>
    <property type="match status" value="1"/>
</dbReference>
<sequence length="413" mass="45074">MKQWLKETLDDLNLVDDMASAQGFTRLSYTAEEDDSIAVFKRKAEELGLSIREDEAGNVIASWEGSKPDLPTVASGSHLDTVVNGGGYDGVAGVLTALGAIKQLKDDGFTPEHSLEVIVFRSEESARFGVSTVGSKAMTGLLDESIGDVRDLENVTVKEAVQACGYNWSEFAKAERGPNDFKSFVELHIEQGTQIEDNGYDVGVVNGIATPIRLKVKAQGKAGHTGTTPMDKRNDAFVAIAPLVPYVQSFTKQLNEEQKTPVVATVSTVDLSPNVMNVIPDTVEIGIDIRSVDDDLKKRVADAIRGYVAKLEETSTTQFEIQELVNNTSILLDKDLRELLVQLGEDLDLQPLVMDSGAGHDVMNMSTKWPSGLLFIPCRDGLSHHPDEYATLDDLEKGVQMLATYYKNMSQSE</sequence>
<dbReference type="InterPro" id="IPR010158">
    <property type="entry name" value="Amidase_Cbmase"/>
</dbReference>
<dbReference type="CDD" id="cd03884">
    <property type="entry name" value="M20_bAS"/>
    <property type="match status" value="1"/>
</dbReference>
<dbReference type="SUPFAM" id="SSF55031">
    <property type="entry name" value="Bacterial exopeptidase dimerisation domain"/>
    <property type="match status" value="1"/>
</dbReference>
<evidence type="ECO:0000256" key="1">
    <source>
        <dbReference type="ARBA" id="ARBA00006153"/>
    </source>
</evidence>
<dbReference type="PANTHER" id="PTHR32494">
    <property type="entry name" value="ALLANTOATE DEIMINASE-RELATED"/>
    <property type="match status" value="1"/>
</dbReference>
<comment type="similarity">
    <text evidence="1">Belongs to the peptidase M20 family.</text>
</comment>
<dbReference type="Proteomes" id="UP001224359">
    <property type="component" value="Unassembled WGS sequence"/>
</dbReference>
<evidence type="ECO:0000259" key="3">
    <source>
        <dbReference type="Pfam" id="PF07687"/>
    </source>
</evidence>
<dbReference type="InterPro" id="IPR036264">
    <property type="entry name" value="Bact_exopeptidase_dim_dom"/>
</dbReference>
<reference evidence="4 5" key="1">
    <citation type="submission" date="2023-07" db="EMBL/GenBank/DDBJ databases">
        <title>Genomic Encyclopedia of Type Strains, Phase IV (KMG-IV): sequencing the most valuable type-strain genomes for metagenomic binning, comparative biology and taxonomic classification.</title>
        <authorList>
            <person name="Goeker M."/>
        </authorList>
    </citation>
    <scope>NUCLEOTIDE SEQUENCE [LARGE SCALE GENOMIC DNA]</scope>
    <source>
        <strain evidence="4 5">DSM 16460</strain>
    </source>
</reference>
<evidence type="ECO:0000256" key="2">
    <source>
        <dbReference type="ARBA" id="ARBA00022801"/>
    </source>
</evidence>
<organism evidence="4 5">
    <name type="scientific">Alkalibacillus salilacus</name>
    <dbReference type="NCBI Taxonomy" id="284582"/>
    <lineage>
        <taxon>Bacteria</taxon>
        <taxon>Bacillati</taxon>
        <taxon>Bacillota</taxon>
        <taxon>Bacilli</taxon>
        <taxon>Bacillales</taxon>
        <taxon>Bacillaceae</taxon>
        <taxon>Alkalibacillus</taxon>
    </lineage>
</organism>
<evidence type="ECO:0000313" key="5">
    <source>
        <dbReference type="Proteomes" id="UP001224359"/>
    </source>
</evidence>
<gene>
    <name evidence="4" type="ORF">J2S77_002493</name>
</gene>
<dbReference type="Gene3D" id="3.30.70.360">
    <property type="match status" value="1"/>
</dbReference>
<dbReference type="EC" id="3.5.1.87" evidence="4"/>
<dbReference type="GO" id="GO:0050538">
    <property type="term" value="F:N-carbamoyl-L-amino-acid hydrolase activity"/>
    <property type="evidence" value="ECO:0007669"/>
    <property type="project" value="UniProtKB-EC"/>
</dbReference>
<dbReference type="Gene3D" id="3.40.630.10">
    <property type="entry name" value="Zn peptidases"/>
    <property type="match status" value="1"/>
</dbReference>
<protein>
    <submittedName>
        <fullName evidence="4">N-carbamoyl-L-amino-acid hydrolase</fullName>
        <ecNumber evidence="4">3.5.1.87</ecNumber>
    </submittedName>
</protein>
<dbReference type="SUPFAM" id="SSF53187">
    <property type="entry name" value="Zn-dependent exopeptidases"/>
    <property type="match status" value="1"/>
</dbReference>
<keyword evidence="5" id="KW-1185">Reference proteome</keyword>
<feature type="domain" description="Peptidase M20 dimerisation" evidence="3">
    <location>
        <begin position="213"/>
        <end position="311"/>
    </location>
</feature>
<dbReference type="EMBL" id="JAUSTQ010000012">
    <property type="protein sequence ID" value="MDQ0160489.1"/>
    <property type="molecule type" value="Genomic_DNA"/>
</dbReference>
<dbReference type="PIRSF" id="PIRSF001235">
    <property type="entry name" value="Amidase_carbamoylase"/>
    <property type="match status" value="1"/>
</dbReference>
<dbReference type="NCBIfam" id="TIGR01879">
    <property type="entry name" value="hydantase"/>
    <property type="match status" value="1"/>
</dbReference>
<comment type="caution">
    <text evidence="4">The sequence shown here is derived from an EMBL/GenBank/DDBJ whole genome shotgun (WGS) entry which is preliminary data.</text>
</comment>
<keyword evidence="2 4" id="KW-0378">Hydrolase</keyword>
<proteinExistence type="inferred from homology"/>
<evidence type="ECO:0000313" key="4">
    <source>
        <dbReference type="EMBL" id="MDQ0160489.1"/>
    </source>
</evidence>